<feature type="transmembrane region" description="Helical" evidence="1">
    <location>
        <begin position="96"/>
        <end position="115"/>
    </location>
</feature>
<keyword evidence="2" id="KW-0732">Signal</keyword>
<gene>
    <name evidence="3" type="ORF">QO012_002727</name>
</gene>
<proteinExistence type="predicted"/>
<dbReference type="InterPro" id="IPR021762">
    <property type="entry name" value="DUF3325"/>
</dbReference>
<name>A0ABU0I0U5_9HYPH</name>
<evidence type="ECO:0000256" key="2">
    <source>
        <dbReference type="SAM" id="SignalP"/>
    </source>
</evidence>
<dbReference type="RefSeq" id="WP_238201728.1">
    <property type="nucleotide sequence ID" value="NZ_BPQE01000005.1"/>
</dbReference>
<feature type="signal peptide" evidence="2">
    <location>
        <begin position="1"/>
        <end position="21"/>
    </location>
</feature>
<protein>
    <recommendedName>
        <fullName evidence="5">DUF3325 domain-containing protein</fullName>
    </recommendedName>
</protein>
<feature type="transmembrane region" description="Helical" evidence="1">
    <location>
        <begin position="72"/>
        <end position="90"/>
    </location>
</feature>
<feature type="chain" id="PRO_5046666694" description="DUF3325 domain-containing protein" evidence="2">
    <location>
        <begin position="22"/>
        <end position="116"/>
    </location>
</feature>
<evidence type="ECO:0008006" key="5">
    <source>
        <dbReference type="Google" id="ProtNLM"/>
    </source>
</evidence>
<organism evidence="3 4">
    <name type="scientific">Methylobacterium aerolatum</name>
    <dbReference type="NCBI Taxonomy" id="418708"/>
    <lineage>
        <taxon>Bacteria</taxon>
        <taxon>Pseudomonadati</taxon>
        <taxon>Pseudomonadota</taxon>
        <taxon>Alphaproteobacteria</taxon>
        <taxon>Hyphomicrobiales</taxon>
        <taxon>Methylobacteriaceae</taxon>
        <taxon>Methylobacterium</taxon>
    </lineage>
</organism>
<reference evidence="3 4" key="1">
    <citation type="submission" date="2023-07" db="EMBL/GenBank/DDBJ databases">
        <title>Genomic Encyclopedia of Type Strains, Phase IV (KMG-IV): sequencing the most valuable type-strain genomes for metagenomic binning, comparative biology and taxonomic classification.</title>
        <authorList>
            <person name="Goeker M."/>
        </authorList>
    </citation>
    <scope>NUCLEOTIDE SEQUENCE [LARGE SCALE GENOMIC DNA]</scope>
    <source>
        <strain evidence="3 4">DSM 19013</strain>
    </source>
</reference>
<keyword evidence="1" id="KW-0812">Transmembrane</keyword>
<dbReference type="Proteomes" id="UP001231124">
    <property type="component" value="Unassembled WGS sequence"/>
</dbReference>
<keyword evidence="4" id="KW-1185">Reference proteome</keyword>
<evidence type="ECO:0000256" key="1">
    <source>
        <dbReference type="SAM" id="Phobius"/>
    </source>
</evidence>
<sequence length="116" mass="11579">MNAAGLAVCVALAFASLAALALSLDRHHRTVLLGPVPRGRALSLRVGGWAGLALSLYAAIALAGWNFGPVQAMGAVTAAALGVAACLTFRPHWLRGAAVAALPLAAALLPLALAAH</sequence>
<keyword evidence="1" id="KW-1133">Transmembrane helix</keyword>
<feature type="transmembrane region" description="Helical" evidence="1">
    <location>
        <begin position="47"/>
        <end position="65"/>
    </location>
</feature>
<evidence type="ECO:0000313" key="4">
    <source>
        <dbReference type="Proteomes" id="UP001231124"/>
    </source>
</evidence>
<keyword evidence="1" id="KW-0472">Membrane</keyword>
<dbReference type="Pfam" id="PF11804">
    <property type="entry name" value="DUF3325"/>
    <property type="match status" value="1"/>
</dbReference>
<comment type="caution">
    <text evidence="3">The sequence shown here is derived from an EMBL/GenBank/DDBJ whole genome shotgun (WGS) entry which is preliminary data.</text>
</comment>
<evidence type="ECO:0000313" key="3">
    <source>
        <dbReference type="EMBL" id="MDQ0448219.1"/>
    </source>
</evidence>
<accession>A0ABU0I0U5</accession>
<dbReference type="EMBL" id="JAUSVP010000007">
    <property type="protein sequence ID" value="MDQ0448219.1"/>
    <property type="molecule type" value="Genomic_DNA"/>
</dbReference>